<reference evidence="2 3" key="1">
    <citation type="submission" date="2018-01" db="EMBL/GenBank/DDBJ databases">
        <title>Genome characterization of the sugarcane-associated fungus Trichoderma ghanense CCMA-1212 and their application in lignocelulose bioconversion.</title>
        <authorList>
            <person name="Steindorff A.S."/>
            <person name="Mendes T.D."/>
            <person name="Vilela E.S.D."/>
            <person name="Rodrigues D.S."/>
            <person name="Formighieri E.F."/>
            <person name="Melo I.S."/>
            <person name="Favaro L.C.L."/>
        </authorList>
    </citation>
    <scope>NUCLEOTIDE SEQUENCE [LARGE SCALE GENOMIC DNA]</scope>
    <source>
        <strain evidence="2 3">CCMA-1212</strain>
    </source>
</reference>
<gene>
    <name evidence="2" type="ORF">CCMA1212_005901</name>
</gene>
<accession>A0ABY2H1P4</accession>
<evidence type="ECO:0000313" key="3">
    <source>
        <dbReference type="Proteomes" id="UP001642720"/>
    </source>
</evidence>
<protein>
    <submittedName>
        <fullName evidence="2">Uncharacterized protein</fullName>
    </submittedName>
</protein>
<keyword evidence="1" id="KW-1133">Transmembrane helix</keyword>
<dbReference type="Proteomes" id="UP001642720">
    <property type="component" value="Unassembled WGS sequence"/>
</dbReference>
<keyword evidence="1" id="KW-0812">Transmembrane</keyword>
<keyword evidence="1" id="KW-0472">Membrane</keyword>
<dbReference type="EMBL" id="PPTA01000007">
    <property type="protein sequence ID" value="TFB02169.1"/>
    <property type="molecule type" value="Genomic_DNA"/>
</dbReference>
<comment type="caution">
    <text evidence="2">The sequence shown here is derived from an EMBL/GenBank/DDBJ whole genome shotgun (WGS) entry which is preliminary data.</text>
</comment>
<name>A0ABY2H1P4_9HYPO</name>
<dbReference type="RefSeq" id="XP_073558370.1">
    <property type="nucleotide sequence ID" value="XM_073703145.1"/>
</dbReference>
<sequence length="97" mass="11287">MISLTSFHCSYPQLLQNRLVAVGPFVEIFFSACPAWTVIDRSRARVTRPVMIFFFDFFSYPFPPSWSRVPSVCLEPSRCYTYRQLHKCDGDELPLPC</sequence>
<proteinExistence type="predicted"/>
<organism evidence="2 3">
    <name type="scientific">Trichoderma ghanense</name>
    <dbReference type="NCBI Taxonomy" id="65468"/>
    <lineage>
        <taxon>Eukaryota</taxon>
        <taxon>Fungi</taxon>
        <taxon>Dikarya</taxon>
        <taxon>Ascomycota</taxon>
        <taxon>Pezizomycotina</taxon>
        <taxon>Sordariomycetes</taxon>
        <taxon>Hypocreomycetidae</taxon>
        <taxon>Hypocreales</taxon>
        <taxon>Hypocreaceae</taxon>
        <taxon>Trichoderma</taxon>
    </lineage>
</organism>
<evidence type="ECO:0000313" key="2">
    <source>
        <dbReference type="EMBL" id="TFB02169.1"/>
    </source>
</evidence>
<keyword evidence="3" id="KW-1185">Reference proteome</keyword>
<evidence type="ECO:0000256" key="1">
    <source>
        <dbReference type="SAM" id="Phobius"/>
    </source>
</evidence>
<feature type="transmembrane region" description="Helical" evidence="1">
    <location>
        <begin position="20"/>
        <end position="39"/>
    </location>
</feature>
<dbReference type="GeneID" id="300577595"/>